<dbReference type="AlphaFoldDB" id="A0A839AJI7"/>
<evidence type="ECO:0000313" key="2">
    <source>
        <dbReference type="EMBL" id="MBA6155273.1"/>
    </source>
</evidence>
<feature type="chain" id="PRO_5032321021" description="DUF4412 domain-containing protein" evidence="1">
    <location>
        <begin position="19"/>
        <end position="245"/>
    </location>
</feature>
<keyword evidence="3" id="KW-1185">Reference proteome</keyword>
<organism evidence="2 3">
    <name type="scientific">Tenacibaculum pelagium</name>
    <dbReference type="NCBI Taxonomy" id="2759527"/>
    <lineage>
        <taxon>Bacteria</taxon>
        <taxon>Pseudomonadati</taxon>
        <taxon>Bacteroidota</taxon>
        <taxon>Flavobacteriia</taxon>
        <taxon>Flavobacteriales</taxon>
        <taxon>Flavobacteriaceae</taxon>
        <taxon>Tenacibaculum</taxon>
    </lineage>
</organism>
<dbReference type="RefSeq" id="WP_182123778.1">
    <property type="nucleotide sequence ID" value="NZ_JACGLS010000001.1"/>
</dbReference>
<sequence length="245" mass="27207">MKKFLVVLLLSVSAISMSQEKVLLRLNYEVGANYEMSMKMNNDMGVALMDMDMNMNIEVTGKEEESFLTKTSFTYMAMKVLQGAEEKVNYNSNMKDEELSAEGKKFKSQIAPMMEAVMFSKTSNLGEAKIIKVEPNTPGIEQYVNQSNRTVVYPKEEVTVGSTWTNTQSNQGISMELTYTVKEITKDKVFTTLSGNMSMMPGAKITGSTNIDRASGIPIKSVINIEIDMMGKVVKNTVVGTMSKL</sequence>
<evidence type="ECO:0000256" key="1">
    <source>
        <dbReference type="SAM" id="SignalP"/>
    </source>
</evidence>
<dbReference type="EMBL" id="JACGLS010000001">
    <property type="protein sequence ID" value="MBA6155273.1"/>
    <property type="molecule type" value="Genomic_DNA"/>
</dbReference>
<proteinExistence type="predicted"/>
<dbReference type="Proteomes" id="UP000563906">
    <property type="component" value="Unassembled WGS sequence"/>
</dbReference>
<reference evidence="2 3" key="1">
    <citation type="submission" date="2020-07" db="EMBL/GenBank/DDBJ databases">
        <title>Bacterium isolated from marine sediment.</title>
        <authorList>
            <person name="Shang D."/>
            <person name="Du Z.-J."/>
        </authorList>
    </citation>
    <scope>NUCLEOTIDE SEQUENCE [LARGE SCALE GENOMIC DNA]</scope>
    <source>
        <strain evidence="2 3">S7007</strain>
    </source>
</reference>
<gene>
    <name evidence="2" type="ORF">H3Z83_01860</name>
</gene>
<name>A0A839AJI7_9FLAO</name>
<evidence type="ECO:0008006" key="4">
    <source>
        <dbReference type="Google" id="ProtNLM"/>
    </source>
</evidence>
<comment type="caution">
    <text evidence="2">The sequence shown here is derived from an EMBL/GenBank/DDBJ whole genome shotgun (WGS) entry which is preliminary data.</text>
</comment>
<evidence type="ECO:0000313" key="3">
    <source>
        <dbReference type="Proteomes" id="UP000563906"/>
    </source>
</evidence>
<accession>A0A839AJI7</accession>
<protein>
    <recommendedName>
        <fullName evidence="4">DUF4412 domain-containing protein</fullName>
    </recommendedName>
</protein>
<feature type="signal peptide" evidence="1">
    <location>
        <begin position="1"/>
        <end position="18"/>
    </location>
</feature>
<keyword evidence="1" id="KW-0732">Signal</keyword>